<dbReference type="Gene3D" id="3.30.70.240">
    <property type="match status" value="1"/>
</dbReference>
<dbReference type="Gene3D" id="3.30.230.10">
    <property type="match status" value="1"/>
</dbReference>
<evidence type="ECO:0000256" key="4">
    <source>
        <dbReference type="ARBA" id="ARBA00023251"/>
    </source>
</evidence>
<keyword evidence="8" id="KW-1185">Reference proteome</keyword>
<feature type="domain" description="Tr-type G" evidence="6">
    <location>
        <begin position="7"/>
        <end position="243"/>
    </location>
</feature>
<dbReference type="GO" id="GO:0003924">
    <property type="term" value="F:GTPase activity"/>
    <property type="evidence" value="ECO:0007669"/>
    <property type="project" value="InterPro"/>
</dbReference>
<dbReference type="InterPro" id="IPR005517">
    <property type="entry name" value="Transl_elong_EFG/EF2_IV"/>
</dbReference>
<dbReference type="InterPro" id="IPR020568">
    <property type="entry name" value="Ribosomal_Su5_D2-typ_SF"/>
</dbReference>
<dbReference type="Gene3D" id="3.40.50.300">
    <property type="entry name" value="P-loop containing nucleotide triphosphate hydrolases"/>
    <property type="match status" value="1"/>
</dbReference>
<dbReference type="InterPro" id="IPR005225">
    <property type="entry name" value="Small_GTP-bd"/>
</dbReference>
<dbReference type="PANTHER" id="PTHR43261">
    <property type="entry name" value="TRANSLATION ELONGATION FACTOR G-RELATED"/>
    <property type="match status" value="1"/>
</dbReference>
<dbReference type="SUPFAM" id="SSF54980">
    <property type="entry name" value="EF-G C-terminal domain-like"/>
    <property type="match status" value="2"/>
</dbReference>
<dbReference type="CDD" id="cd10912">
    <property type="entry name" value="PIN_YacP-like"/>
    <property type="match status" value="1"/>
</dbReference>
<dbReference type="PRINTS" id="PR00315">
    <property type="entry name" value="ELONGATNFCT"/>
</dbReference>
<dbReference type="GO" id="GO:0006412">
    <property type="term" value="P:translation"/>
    <property type="evidence" value="ECO:0007669"/>
    <property type="project" value="UniProtKB-KW"/>
</dbReference>
<evidence type="ECO:0000256" key="5">
    <source>
        <dbReference type="SAM" id="MobiDB-lite"/>
    </source>
</evidence>
<dbReference type="RefSeq" id="WP_055068323.1">
    <property type="nucleotide sequence ID" value="NZ_CP173697.1"/>
</dbReference>
<keyword evidence="4" id="KW-0046">Antibiotic resistance</keyword>
<dbReference type="InterPro" id="IPR010298">
    <property type="entry name" value="YacP-like"/>
</dbReference>
<dbReference type="STRING" id="301302.ERS852420_01776"/>
<dbReference type="Gene3D" id="2.40.30.10">
    <property type="entry name" value="Translation factors"/>
    <property type="match status" value="1"/>
</dbReference>
<evidence type="ECO:0000256" key="1">
    <source>
        <dbReference type="ARBA" id="ARBA00022741"/>
    </source>
</evidence>
<keyword evidence="2" id="KW-0648">Protein biosynthesis</keyword>
<gene>
    <name evidence="7" type="ORF">M72_10471</name>
</gene>
<sequence length="900" mass="100945">MGRKNPAKNINIGLLAHVDAGKTTLSEALLYATGQIRALGRVDHQDAFLDTDAQERARGITIFSKQARLRLQMTDENLHSEQTIGLTILDTPGHVDFSAEMERTLQVLDYAILVISGTDGVQGHTRTLWRLLQHYNIPTFLFVNKMDLPGADKEVVQQQLKTELSDGCVDFTQDSGEAFFEEAAMGSEALLDEYMDQGSIAEEHLAHAVAKRELFPCYYGSALKVKGVKELLAGFAKYHRTPEYENEFSARVYKIGRDTKGARLTYLKVTGGTLHVKDRISYDGLEEKVDQIRLYSGEKFETAEAVEAGEVCAVTGLTTTVPGQGLGAQQESSVPVLEPVLNYRIYLPDEVNAVEMMEKLKQLEEEDPQLHILWNEQLQEIHAQMMGQVQIEVLTQLIKERFGVVVVFGQGNIVYKETIAKPVEGVGHFEPLRHYAEVHLLLEPGEPGSGIEVASVCSEDVLDLNWQRLIATHIMEREHPGVLTGSALTDVKITILSGRAHIKHTEGGDFRQATYRAIRQGLKSTESVLLEPVYAFTLEVPQEMVGRAMTDLKQRAGKFDSPEFGTGNGMDYAVLQGTVPVATMQDYSSEVHAYTRGLGHLTLELSGYDVCHNSEEVIAETGYDSEADTANPTGSVFCAHGAGFIVPWDQVDDYMHLPRQFVPEEETQTPADGRSYETDGQSFGPVHRQQSSGKTGWELDQELQQIYAREFGMSREDMEDQERRKWLKKKSDAPKPNVVKYDKKGNPIYPAKGPQEEYLIVDGYNIIFAWKDLNELSRVNIDSARDKLLDILSNYQGYKSCPVLVVFDAYKRKEHPGAKSKYHNLDVVYTKTDETADAFIERTVHEIGHKYRVTVATNDGLEQLTVMSQGALRMSADNLREEIERLSRLEYENYLASQKR</sequence>
<dbReference type="AlphaFoldDB" id="A0A0M6WSV3"/>
<organism evidence="7 8">
    <name type="scientific">Roseburia faecis</name>
    <dbReference type="NCBI Taxonomy" id="301302"/>
    <lineage>
        <taxon>Bacteria</taxon>
        <taxon>Bacillati</taxon>
        <taxon>Bacillota</taxon>
        <taxon>Clostridia</taxon>
        <taxon>Lachnospirales</taxon>
        <taxon>Lachnospiraceae</taxon>
        <taxon>Roseburia</taxon>
    </lineage>
</organism>
<evidence type="ECO:0000313" key="7">
    <source>
        <dbReference type="EMBL" id="CRL40792.1"/>
    </source>
</evidence>
<dbReference type="CDD" id="cd03711">
    <property type="entry name" value="Tet_C"/>
    <property type="match status" value="1"/>
</dbReference>
<proteinExistence type="predicted"/>
<dbReference type="GO" id="GO:0046677">
    <property type="term" value="P:response to antibiotic"/>
    <property type="evidence" value="ECO:0007669"/>
    <property type="project" value="UniProtKB-KW"/>
</dbReference>
<dbReference type="Pfam" id="PF05991">
    <property type="entry name" value="NYN_YacP"/>
    <property type="match status" value="1"/>
</dbReference>
<dbReference type="InterPro" id="IPR041095">
    <property type="entry name" value="EFG_II"/>
</dbReference>
<dbReference type="SMART" id="SM00889">
    <property type="entry name" value="EFG_IV"/>
    <property type="match status" value="1"/>
</dbReference>
<dbReference type="InterPro" id="IPR000640">
    <property type="entry name" value="EFG_V-like"/>
</dbReference>
<evidence type="ECO:0000313" key="8">
    <source>
        <dbReference type="Proteomes" id="UP000049979"/>
    </source>
</evidence>
<protein>
    <submittedName>
        <fullName evidence="7">Small GTP-binding protein</fullName>
    </submittedName>
</protein>
<dbReference type="PANTHER" id="PTHR43261:SF1">
    <property type="entry name" value="RIBOSOME-RELEASING FACTOR 2, MITOCHONDRIAL"/>
    <property type="match status" value="1"/>
</dbReference>
<dbReference type="GO" id="GO:0032790">
    <property type="term" value="P:ribosome disassembly"/>
    <property type="evidence" value="ECO:0007669"/>
    <property type="project" value="TreeGrafter"/>
</dbReference>
<dbReference type="SMART" id="SM00838">
    <property type="entry name" value="EFG_C"/>
    <property type="match status" value="1"/>
</dbReference>
<dbReference type="InterPro" id="IPR014721">
    <property type="entry name" value="Ribsml_uS5_D2-typ_fold_subgr"/>
</dbReference>
<dbReference type="InterPro" id="IPR035650">
    <property type="entry name" value="Tet_C"/>
</dbReference>
<dbReference type="InterPro" id="IPR027417">
    <property type="entry name" value="P-loop_NTPase"/>
</dbReference>
<dbReference type="InterPro" id="IPR000795">
    <property type="entry name" value="T_Tr_GTP-bd_dom"/>
</dbReference>
<name>A0A0M6WSV3_9FIRM</name>
<dbReference type="NCBIfam" id="TIGR00231">
    <property type="entry name" value="small_GTP"/>
    <property type="match status" value="1"/>
</dbReference>
<dbReference type="GO" id="GO:0005525">
    <property type="term" value="F:GTP binding"/>
    <property type="evidence" value="ECO:0007669"/>
    <property type="project" value="UniProtKB-KW"/>
</dbReference>
<dbReference type="InterPro" id="IPR035647">
    <property type="entry name" value="EFG_III/V"/>
</dbReference>
<feature type="region of interest" description="Disordered" evidence="5">
    <location>
        <begin position="665"/>
        <end position="695"/>
    </location>
</feature>
<evidence type="ECO:0000256" key="2">
    <source>
        <dbReference type="ARBA" id="ARBA00022917"/>
    </source>
</evidence>
<dbReference type="Pfam" id="PF03764">
    <property type="entry name" value="EFG_IV"/>
    <property type="match status" value="1"/>
</dbReference>
<dbReference type="PROSITE" id="PS51722">
    <property type="entry name" value="G_TR_2"/>
    <property type="match status" value="1"/>
</dbReference>
<keyword evidence="1" id="KW-0547">Nucleotide-binding</keyword>
<dbReference type="SUPFAM" id="SSF50447">
    <property type="entry name" value="Translation proteins"/>
    <property type="match status" value="1"/>
</dbReference>
<dbReference type="SUPFAM" id="SSF54211">
    <property type="entry name" value="Ribosomal protein S5 domain 2-like"/>
    <property type="match status" value="1"/>
</dbReference>
<dbReference type="Proteomes" id="UP000049979">
    <property type="component" value="Unassembled WGS sequence"/>
</dbReference>
<dbReference type="Pfam" id="PF14492">
    <property type="entry name" value="EFG_III"/>
    <property type="match status" value="1"/>
</dbReference>
<accession>A0A0M6WSV3</accession>
<dbReference type="InterPro" id="IPR009000">
    <property type="entry name" value="Transl_B-barrel_sf"/>
</dbReference>
<dbReference type="OrthoDB" id="9801472at2"/>
<keyword evidence="3" id="KW-0342">GTP-binding</keyword>
<dbReference type="Pfam" id="PF00009">
    <property type="entry name" value="GTP_EFTU"/>
    <property type="match status" value="1"/>
</dbReference>
<evidence type="ECO:0000256" key="3">
    <source>
        <dbReference type="ARBA" id="ARBA00023134"/>
    </source>
</evidence>
<evidence type="ECO:0000259" key="6">
    <source>
        <dbReference type="PROSITE" id="PS51722"/>
    </source>
</evidence>
<dbReference type="Gene3D" id="3.30.70.870">
    <property type="entry name" value="Elongation Factor G (Translational Gtpase), domain 3"/>
    <property type="match status" value="1"/>
</dbReference>
<dbReference type="SUPFAM" id="SSF52540">
    <property type="entry name" value="P-loop containing nucleoside triphosphate hydrolases"/>
    <property type="match status" value="1"/>
</dbReference>
<reference evidence="8" key="1">
    <citation type="submission" date="2015-05" db="EMBL/GenBank/DDBJ databases">
        <authorList>
            <consortium name="Pathogen Informatics"/>
        </authorList>
    </citation>
    <scope>NUCLEOTIDE SEQUENCE [LARGE SCALE GENOMIC DNA]</scope>
    <source>
        <strain evidence="8">M72</strain>
    </source>
</reference>
<dbReference type="EMBL" id="CVRR01000037">
    <property type="protein sequence ID" value="CRL40792.1"/>
    <property type="molecule type" value="Genomic_DNA"/>
</dbReference>
<dbReference type="Pfam" id="PF00679">
    <property type="entry name" value="EFG_C"/>
    <property type="match status" value="1"/>
</dbReference>